<dbReference type="HOGENOM" id="CLU_036716_0_0_6"/>
<gene>
    <name evidence="2" type="ordered locus">Nhal_1824</name>
</gene>
<dbReference type="Pfam" id="PF01844">
    <property type="entry name" value="HNH"/>
    <property type="match status" value="1"/>
</dbReference>
<dbReference type="Gene3D" id="1.10.30.50">
    <property type="match status" value="1"/>
</dbReference>
<dbReference type="SMART" id="SM00507">
    <property type="entry name" value="HNHc"/>
    <property type="match status" value="1"/>
</dbReference>
<dbReference type="InterPro" id="IPR002711">
    <property type="entry name" value="HNH"/>
</dbReference>
<dbReference type="STRING" id="472759.Nhal_1824"/>
<dbReference type="AlphaFoldDB" id="D5C353"/>
<protein>
    <submittedName>
        <fullName evidence="2">HNH endonuclease</fullName>
    </submittedName>
</protein>
<dbReference type="CDD" id="cd00085">
    <property type="entry name" value="HNHc"/>
    <property type="match status" value="1"/>
</dbReference>
<dbReference type="OrthoDB" id="9802901at2"/>
<sequence>MNRVFVLDTDRKPLMPCSPARARRLLRDGKAAVYRMQPFTIILKYRVDPNPQPVEFKVDPGSKITGLALVGNFPQQGRVVLWAANLTHRGYAIRERLASRRSLRRGRRGRKTRYRAPRFLNRTKPKGWLPPSLNSRVENVSSWFNRLLDRVPISECHIETVRFDTQKIQNPEINGVEYQQGELMGYEVREYLLEKWDRKCAYCNKKDIPLEVEHIIPRSRGGSNRVSNLTLARAPCNKKKNSKTAAEFGYTQIQSKSKLPLKDAAAVNATRYAIGCTIQSVGLPTSFWSGGRTKKNRISQGYTKDHWIDAACVGESAEQVTITEGYRALHIKATGRGTRQVVRTDKYGFPRGKAGRCRRVKGFQTGDLVRLSQPQGKYAGDHVGILASIRASGTFDVKAKAGKISANWINFKLIQRGDGYDYSLSAV</sequence>
<reference evidence="3" key="1">
    <citation type="submission" date="2010-04" db="EMBL/GenBank/DDBJ databases">
        <title>Complete genome sequence of Nitrosococcus halophilus Nc4, a salt-adapted, aerobic obligate ammonia-oxidizing sulfur purple bacterium.</title>
        <authorList>
            <consortium name="US DOE Joint Genome Institute"/>
            <person name="Campbell M.A."/>
            <person name="Malfatti S.A."/>
            <person name="Chain P.S.G."/>
            <person name="Heidelberg J.F."/>
            <person name="Ward B.B."/>
            <person name="Klotz M.G."/>
        </authorList>
    </citation>
    <scope>NUCLEOTIDE SEQUENCE [LARGE SCALE GENOMIC DNA]</scope>
    <source>
        <strain evidence="3">Nc4</strain>
    </source>
</reference>
<dbReference type="NCBIfam" id="NF040563">
    <property type="entry name" value="guided_IscB"/>
    <property type="match status" value="1"/>
</dbReference>
<dbReference type="eggNOG" id="COG1403">
    <property type="taxonomic scope" value="Bacteria"/>
</dbReference>
<accession>D5C353</accession>
<dbReference type="InterPro" id="IPR025938">
    <property type="entry name" value="RRXRR_dom"/>
</dbReference>
<dbReference type="RefSeq" id="WP_013032830.1">
    <property type="nucleotide sequence ID" value="NC_013960.1"/>
</dbReference>
<keyword evidence="2" id="KW-0255">Endonuclease</keyword>
<organism evidence="2 3">
    <name type="scientific">Nitrosococcus halophilus (strain Nc4)</name>
    <dbReference type="NCBI Taxonomy" id="472759"/>
    <lineage>
        <taxon>Bacteria</taxon>
        <taxon>Pseudomonadati</taxon>
        <taxon>Pseudomonadota</taxon>
        <taxon>Gammaproteobacteria</taxon>
        <taxon>Chromatiales</taxon>
        <taxon>Chromatiaceae</taxon>
        <taxon>Nitrosococcus</taxon>
    </lineage>
</organism>
<dbReference type="PANTHER" id="PTHR33877:SF2">
    <property type="entry name" value="OS07G0170200 PROTEIN"/>
    <property type="match status" value="1"/>
</dbReference>
<dbReference type="InterPro" id="IPR047693">
    <property type="entry name" value="RNA-guided_IscB-like"/>
</dbReference>
<feature type="domain" description="HNH nuclease" evidence="1">
    <location>
        <begin position="187"/>
        <end position="238"/>
    </location>
</feature>
<dbReference type="EMBL" id="CP001798">
    <property type="protein sequence ID" value="ADE14945.1"/>
    <property type="molecule type" value="Genomic_DNA"/>
</dbReference>
<evidence type="ECO:0000313" key="2">
    <source>
        <dbReference type="EMBL" id="ADE14945.1"/>
    </source>
</evidence>
<dbReference type="Pfam" id="PF14239">
    <property type="entry name" value="RRXRR"/>
    <property type="match status" value="1"/>
</dbReference>
<dbReference type="GO" id="GO:0004519">
    <property type="term" value="F:endonuclease activity"/>
    <property type="evidence" value="ECO:0007669"/>
    <property type="project" value="UniProtKB-KW"/>
</dbReference>
<dbReference type="KEGG" id="nhl:Nhal_1824"/>
<keyword evidence="2" id="KW-0540">Nuclease</keyword>
<dbReference type="GO" id="GO:0003676">
    <property type="term" value="F:nucleic acid binding"/>
    <property type="evidence" value="ECO:0007669"/>
    <property type="project" value="InterPro"/>
</dbReference>
<proteinExistence type="predicted"/>
<keyword evidence="3" id="KW-1185">Reference proteome</keyword>
<name>D5C353_NITHN</name>
<dbReference type="GO" id="GO:0008270">
    <property type="term" value="F:zinc ion binding"/>
    <property type="evidence" value="ECO:0007669"/>
    <property type="project" value="InterPro"/>
</dbReference>
<dbReference type="InterPro" id="IPR052892">
    <property type="entry name" value="NA-targeting_endonuclease"/>
</dbReference>
<dbReference type="InterPro" id="IPR003615">
    <property type="entry name" value="HNH_nuc"/>
</dbReference>
<evidence type="ECO:0000313" key="3">
    <source>
        <dbReference type="Proteomes" id="UP000001844"/>
    </source>
</evidence>
<dbReference type="PANTHER" id="PTHR33877">
    <property type="entry name" value="SLL1193 PROTEIN"/>
    <property type="match status" value="1"/>
</dbReference>
<evidence type="ECO:0000259" key="1">
    <source>
        <dbReference type="SMART" id="SM00507"/>
    </source>
</evidence>
<dbReference type="Proteomes" id="UP000001844">
    <property type="component" value="Chromosome"/>
</dbReference>
<keyword evidence="2" id="KW-0378">Hydrolase</keyword>